<proteinExistence type="predicted"/>
<evidence type="ECO:0000313" key="2">
    <source>
        <dbReference type="Proteomes" id="UP000054653"/>
    </source>
</evidence>
<dbReference type="OrthoDB" id="10520594at2759"/>
<sequence length="185" mass="19834">MKGKQLLVPGGDNFKLPITAPAVTLSQQLHTILVRSQPEAQQYPVAWPDVVGISSNGCSTLCSGPVPTSENERQFLGCWIHCLPVHHKLLILASDPLQPANSIHLAAADGAMHGHLNAALCMLTGSDDISGIKQHFTSCFISVLPLTPVLVITESISASIFCSLPSSPESRIHHNFSRQISDDNI</sequence>
<dbReference type="Proteomes" id="UP000054653">
    <property type="component" value="Unassembled WGS sequence"/>
</dbReference>
<evidence type="ECO:0000313" key="1">
    <source>
        <dbReference type="EMBL" id="KRY36464.1"/>
    </source>
</evidence>
<keyword evidence="2" id="KW-1185">Reference proteome</keyword>
<organism evidence="1 2">
    <name type="scientific">Trichinella britovi</name>
    <name type="common">Parasitic roundworm</name>
    <dbReference type="NCBI Taxonomy" id="45882"/>
    <lineage>
        <taxon>Eukaryota</taxon>
        <taxon>Metazoa</taxon>
        <taxon>Ecdysozoa</taxon>
        <taxon>Nematoda</taxon>
        <taxon>Enoplea</taxon>
        <taxon>Dorylaimia</taxon>
        <taxon>Trichinellida</taxon>
        <taxon>Trichinellidae</taxon>
        <taxon>Trichinella</taxon>
    </lineage>
</organism>
<dbReference type="AlphaFoldDB" id="A0A0V1BHP9"/>
<gene>
    <name evidence="1" type="ORF">T03_6023</name>
</gene>
<dbReference type="EMBL" id="JYDI01001226">
    <property type="protein sequence ID" value="KRY36464.1"/>
    <property type="molecule type" value="Genomic_DNA"/>
</dbReference>
<protein>
    <submittedName>
        <fullName evidence="1">Uncharacterized protein</fullName>
    </submittedName>
</protein>
<reference evidence="1 2" key="1">
    <citation type="submission" date="2015-01" db="EMBL/GenBank/DDBJ databases">
        <title>Evolution of Trichinella species and genotypes.</title>
        <authorList>
            <person name="Korhonen P.K."/>
            <person name="Edoardo P."/>
            <person name="Giuseppe L.R."/>
            <person name="Gasser R.B."/>
        </authorList>
    </citation>
    <scope>NUCLEOTIDE SEQUENCE [LARGE SCALE GENOMIC DNA]</scope>
    <source>
        <strain evidence="1">ISS120</strain>
    </source>
</reference>
<name>A0A0V1BHP9_TRIBR</name>
<accession>A0A0V1BHP9</accession>
<comment type="caution">
    <text evidence="1">The sequence shown here is derived from an EMBL/GenBank/DDBJ whole genome shotgun (WGS) entry which is preliminary data.</text>
</comment>